<dbReference type="GO" id="GO:0016757">
    <property type="term" value="F:glycosyltransferase activity"/>
    <property type="evidence" value="ECO:0007669"/>
    <property type="project" value="UniProtKB-KW"/>
</dbReference>
<evidence type="ECO:0000259" key="1">
    <source>
        <dbReference type="Pfam" id="PF00535"/>
    </source>
</evidence>
<dbReference type="InterPro" id="IPR050834">
    <property type="entry name" value="Glycosyltransf_2"/>
</dbReference>
<reference evidence="2 3" key="1">
    <citation type="submission" date="2022-10" db="EMBL/GenBank/DDBJ databases">
        <title>Chitinophaga nivalis PC15 sp. nov., isolated from Pyeongchang county, South Korea.</title>
        <authorList>
            <person name="Trinh H.N."/>
        </authorList>
    </citation>
    <scope>NUCLEOTIDE SEQUENCE [LARGE SCALE GENOMIC DNA]</scope>
    <source>
        <strain evidence="2 3">PC14</strain>
    </source>
</reference>
<dbReference type="EC" id="2.4.-.-" evidence="2"/>
<dbReference type="Pfam" id="PF00535">
    <property type="entry name" value="Glycos_transf_2"/>
    <property type="match status" value="1"/>
</dbReference>
<feature type="domain" description="Glycosyltransferase 2-like" evidence="1">
    <location>
        <begin position="7"/>
        <end position="129"/>
    </location>
</feature>
<sequence>MAPKVFIFLPVHNRKEITRTFITSLLQQTFTNYHLVLIDDGSTDGTADMVTSLLPAATVITGTGDWWWGGSLQQGYNWICGQTLQEGDLVLIANDDVEFAPDYLQQGVDYMHTAPDTLLLSQAYSKQTGQLTDIGVVLDWRKLTFTPATNIADINCLSTRGLFLTAKALLATGGFRPALLPHYFSDYEFTLRAQRKGFKLTSDPRVRLLMNEETTGIHQLKGVSVWKYLKKIFSKRAVGNPVYYFVFIWLSCPAKYIPLNLCRVCVGFVKTFLQNSLA</sequence>
<dbReference type="PANTHER" id="PTHR43685:SF2">
    <property type="entry name" value="GLYCOSYLTRANSFERASE 2-LIKE DOMAIN-CONTAINING PROTEIN"/>
    <property type="match status" value="1"/>
</dbReference>
<keyword evidence="2" id="KW-0328">Glycosyltransferase</keyword>
<gene>
    <name evidence="2" type="ORF">OL497_16910</name>
</gene>
<comment type="caution">
    <text evidence="2">The sequence shown here is derived from an EMBL/GenBank/DDBJ whole genome shotgun (WGS) entry which is preliminary data.</text>
</comment>
<name>A0ABT3IP77_9BACT</name>
<dbReference type="InterPro" id="IPR029044">
    <property type="entry name" value="Nucleotide-diphossugar_trans"/>
</dbReference>
<dbReference type="Proteomes" id="UP001207742">
    <property type="component" value="Unassembled WGS sequence"/>
</dbReference>
<protein>
    <submittedName>
        <fullName evidence="2">Glycosyltransferase</fullName>
        <ecNumber evidence="2">2.4.-.-</ecNumber>
    </submittedName>
</protein>
<evidence type="ECO:0000313" key="3">
    <source>
        <dbReference type="Proteomes" id="UP001207742"/>
    </source>
</evidence>
<proteinExistence type="predicted"/>
<organism evidence="2 3">
    <name type="scientific">Chitinophaga nivalis</name>
    <dbReference type="NCBI Taxonomy" id="2991709"/>
    <lineage>
        <taxon>Bacteria</taxon>
        <taxon>Pseudomonadati</taxon>
        <taxon>Bacteroidota</taxon>
        <taxon>Chitinophagia</taxon>
        <taxon>Chitinophagales</taxon>
        <taxon>Chitinophagaceae</taxon>
        <taxon>Chitinophaga</taxon>
    </lineage>
</organism>
<accession>A0ABT3IP77</accession>
<dbReference type="InterPro" id="IPR001173">
    <property type="entry name" value="Glyco_trans_2-like"/>
</dbReference>
<dbReference type="PANTHER" id="PTHR43685">
    <property type="entry name" value="GLYCOSYLTRANSFERASE"/>
    <property type="match status" value="1"/>
</dbReference>
<dbReference type="RefSeq" id="WP_264732167.1">
    <property type="nucleotide sequence ID" value="NZ_JAPDNR010000001.1"/>
</dbReference>
<keyword evidence="3" id="KW-1185">Reference proteome</keyword>
<evidence type="ECO:0000313" key="2">
    <source>
        <dbReference type="EMBL" id="MCW3485590.1"/>
    </source>
</evidence>
<dbReference type="EMBL" id="JAPDNS010000002">
    <property type="protein sequence ID" value="MCW3485590.1"/>
    <property type="molecule type" value="Genomic_DNA"/>
</dbReference>
<keyword evidence="2" id="KW-0808">Transferase</keyword>
<dbReference type="Gene3D" id="3.90.550.10">
    <property type="entry name" value="Spore Coat Polysaccharide Biosynthesis Protein SpsA, Chain A"/>
    <property type="match status" value="1"/>
</dbReference>
<dbReference type="SUPFAM" id="SSF53448">
    <property type="entry name" value="Nucleotide-diphospho-sugar transferases"/>
    <property type="match status" value="1"/>
</dbReference>